<sequence length="490" mass="53505">MATSNPFNPWTPTVNPVRTNHWTARVRAWRLSLGLILVNVAGAVIATCATNRPIHQPGAGDWPCSFLAWLHIVGAWIHGDFSSLCAIRWPWTIILISGIATVLVGAPLIAFLCLGWYARYDEFRNSLKNDALDAYLKRFWSKSLLKTIRYAEQQGGPVFTSDTERLSQFSAYWPTLGDRLFANIYHAQYGLWVFVPPFLILLVVTYAITAVVAWLCTVGACASTNTATCIFGLGTPMVVSAIAGALMFVVSDSVLNIRRRALNASDVYWYSLRLFLAMPLAVVAADAPSSGAPPHVLIAFTLTTLPVEEIIKVIRRIAATNVTALEIEKSKPDELLQLSGVTTFVTATLHAEGITSIEQMAAADPVTLSIRTGFPFRFTLRLGSQAIVRRHFGTDASKLLPIGLADVVPIYLLVLALDGNQPVGVPLNRPQLDEPETIVNAAATCLFSGTPTGLDMEKQAPLIVKMKFRQIAAEEYTSMLARITPLDPAL</sequence>
<name>A0A0J5W971_BURCE</name>
<feature type="transmembrane region" description="Helical" evidence="1">
    <location>
        <begin position="235"/>
        <end position="255"/>
    </location>
</feature>
<dbReference type="Proteomes" id="UP000036338">
    <property type="component" value="Unassembled WGS sequence"/>
</dbReference>
<evidence type="ECO:0000313" key="2">
    <source>
        <dbReference type="EMBL" id="KML47455.1"/>
    </source>
</evidence>
<evidence type="ECO:0000256" key="1">
    <source>
        <dbReference type="SAM" id="Phobius"/>
    </source>
</evidence>
<gene>
    <name evidence="2" type="ORF">VL15_32090</name>
</gene>
<dbReference type="EMBL" id="LDWR01000062">
    <property type="protein sequence ID" value="KML47455.1"/>
    <property type="molecule type" value="Genomic_DNA"/>
</dbReference>
<dbReference type="PATRIC" id="fig|292.27.peg.7306"/>
<feature type="transmembrane region" description="Helical" evidence="1">
    <location>
        <begin position="28"/>
        <end position="50"/>
    </location>
</feature>
<feature type="transmembrane region" description="Helical" evidence="1">
    <location>
        <begin position="62"/>
        <end position="79"/>
    </location>
</feature>
<protein>
    <submittedName>
        <fullName evidence="2">Membrane protein</fullName>
    </submittedName>
</protein>
<organism evidence="2 3">
    <name type="scientific">Burkholderia cepacia</name>
    <name type="common">Pseudomonas cepacia</name>
    <dbReference type="NCBI Taxonomy" id="292"/>
    <lineage>
        <taxon>Bacteria</taxon>
        <taxon>Pseudomonadati</taxon>
        <taxon>Pseudomonadota</taxon>
        <taxon>Betaproteobacteria</taxon>
        <taxon>Burkholderiales</taxon>
        <taxon>Burkholderiaceae</taxon>
        <taxon>Burkholderia</taxon>
        <taxon>Burkholderia cepacia complex</taxon>
    </lineage>
</organism>
<proteinExistence type="predicted"/>
<accession>A0A0J5W971</accession>
<feature type="transmembrane region" description="Helical" evidence="1">
    <location>
        <begin position="189"/>
        <end position="215"/>
    </location>
</feature>
<keyword evidence="1" id="KW-1133">Transmembrane helix</keyword>
<keyword evidence="1" id="KW-0472">Membrane</keyword>
<dbReference type="RefSeq" id="WP_048250884.1">
    <property type="nucleotide sequence ID" value="NZ_LDWR01000062.1"/>
</dbReference>
<dbReference type="AlphaFoldDB" id="A0A0J5W971"/>
<comment type="caution">
    <text evidence="2">The sequence shown here is derived from an EMBL/GenBank/DDBJ whole genome shotgun (WGS) entry which is preliminary data.</text>
</comment>
<feature type="transmembrane region" description="Helical" evidence="1">
    <location>
        <begin position="91"/>
        <end position="118"/>
    </location>
</feature>
<keyword evidence="1" id="KW-0812">Transmembrane</keyword>
<evidence type="ECO:0000313" key="3">
    <source>
        <dbReference type="Proteomes" id="UP000036338"/>
    </source>
</evidence>
<reference evidence="2 3" key="1">
    <citation type="submission" date="2015-05" db="EMBL/GenBank/DDBJ databases">
        <title>Draft genome of Burkholderia cepacia LK29.</title>
        <authorList>
            <person name="Chan X.Y."/>
        </authorList>
    </citation>
    <scope>NUCLEOTIDE SEQUENCE [LARGE SCALE GENOMIC DNA]</scope>
    <source>
        <strain evidence="2 3">LK29</strain>
    </source>
</reference>